<reference evidence="2" key="1">
    <citation type="journal article" date="2013" name="Nat. Commun.">
        <title>Whole-genome sequencing of Oryza brachyantha reveals mechanisms underlying Oryza genome evolution.</title>
        <authorList>
            <person name="Chen J."/>
            <person name="Huang Q."/>
            <person name="Gao D."/>
            <person name="Wang J."/>
            <person name="Lang Y."/>
            <person name="Liu T."/>
            <person name="Li B."/>
            <person name="Bai Z."/>
            <person name="Luis Goicoechea J."/>
            <person name="Liang C."/>
            <person name="Chen C."/>
            <person name="Zhang W."/>
            <person name="Sun S."/>
            <person name="Liao Y."/>
            <person name="Zhang X."/>
            <person name="Yang L."/>
            <person name="Song C."/>
            <person name="Wang M."/>
            <person name="Shi J."/>
            <person name="Liu G."/>
            <person name="Liu J."/>
            <person name="Zhou H."/>
            <person name="Zhou W."/>
            <person name="Yu Q."/>
            <person name="An N."/>
            <person name="Chen Y."/>
            <person name="Cai Q."/>
            <person name="Wang B."/>
            <person name="Liu B."/>
            <person name="Min J."/>
            <person name="Huang Y."/>
            <person name="Wu H."/>
            <person name="Li Z."/>
            <person name="Zhang Y."/>
            <person name="Yin Y."/>
            <person name="Song W."/>
            <person name="Jiang J."/>
            <person name="Jackson S.A."/>
            <person name="Wing R.A."/>
            <person name="Wang J."/>
            <person name="Chen M."/>
        </authorList>
    </citation>
    <scope>NUCLEOTIDE SEQUENCE [LARGE SCALE GENOMIC DNA]</scope>
    <source>
        <strain evidence="2">cv. IRGC 101232</strain>
    </source>
</reference>
<evidence type="ECO:0000313" key="2">
    <source>
        <dbReference type="EnsemblPlants" id="OB03G30170.1"/>
    </source>
</evidence>
<protein>
    <submittedName>
        <fullName evidence="2">Uncharacterized protein</fullName>
    </submittedName>
</protein>
<accession>J3LPP1</accession>
<organism evidence="2">
    <name type="scientific">Oryza brachyantha</name>
    <name type="common">malo sina</name>
    <dbReference type="NCBI Taxonomy" id="4533"/>
    <lineage>
        <taxon>Eukaryota</taxon>
        <taxon>Viridiplantae</taxon>
        <taxon>Streptophyta</taxon>
        <taxon>Embryophyta</taxon>
        <taxon>Tracheophyta</taxon>
        <taxon>Spermatophyta</taxon>
        <taxon>Magnoliopsida</taxon>
        <taxon>Liliopsida</taxon>
        <taxon>Poales</taxon>
        <taxon>Poaceae</taxon>
        <taxon>BOP clade</taxon>
        <taxon>Oryzoideae</taxon>
        <taxon>Oryzeae</taxon>
        <taxon>Oryzinae</taxon>
        <taxon>Oryza</taxon>
    </lineage>
</organism>
<dbReference type="HOGENOM" id="CLU_2240744_0_0_1"/>
<name>J3LPP1_ORYBR</name>
<feature type="compositionally biased region" description="Basic and acidic residues" evidence="1">
    <location>
        <begin position="73"/>
        <end position="89"/>
    </location>
</feature>
<feature type="region of interest" description="Disordered" evidence="1">
    <location>
        <begin position="25"/>
        <end position="89"/>
    </location>
</feature>
<dbReference type="EnsemblPlants" id="OB03G30170.1">
    <property type="protein sequence ID" value="OB03G30170.1"/>
    <property type="gene ID" value="OB03G30170"/>
</dbReference>
<feature type="compositionally biased region" description="Polar residues" evidence="1">
    <location>
        <begin position="26"/>
        <end position="38"/>
    </location>
</feature>
<reference evidence="2" key="2">
    <citation type="submission" date="2013-04" db="UniProtKB">
        <authorList>
            <consortium name="EnsemblPlants"/>
        </authorList>
    </citation>
    <scope>IDENTIFICATION</scope>
</reference>
<evidence type="ECO:0000313" key="3">
    <source>
        <dbReference type="Proteomes" id="UP000006038"/>
    </source>
</evidence>
<proteinExistence type="predicted"/>
<dbReference type="Gramene" id="OB03G30170.1">
    <property type="protein sequence ID" value="OB03G30170.1"/>
    <property type="gene ID" value="OB03G30170"/>
</dbReference>
<sequence length="105" mass="11885">MTLIGATTLSGALKFREEKFRDIQKQRLNQPIDQQNENHSPENFYFVGSTPMTKTISPTPSSRRTPSSGSNAKNKETIDVDSNDARTEKRLNWTKEEDVIGVQTK</sequence>
<keyword evidence="3" id="KW-1185">Reference proteome</keyword>
<feature type="compositionally biased region" description="Low complexity" evidence="1">
    <location>
        <begin position="57"/>
        <end position="68"/>
    </location>
</feature>
<dbReference type="Proteomes" id="UP000006038">
    <property type="component" value="Chromosome 3"/>
</dbReference>
<dbReference type="AlphaFoldDB" id="J3LPP1"/>
<evidence type="ECO:0000256" key="1">
    <source>
        <dbReference type="SAM" id="MobiDB-lite"/>
    </source>
</evidence>